<evidence type="ECO:0000313" key="2">
    <source>
        <dbReference type="Proteomes" id="UP000267289"/>
    </source>
</evidence>
<name>A0A498QD82_9MYCO</name>
<dbReference type="OrthoDB" id="4545496at2"/>
<keyword evidence="2" id="KW-1185">Reference proteome</keyword>
<accession>A0A498QD82</accession>
<protein>
    <submittedName>
        <fullName evidence="1">Uncharacterized protein</fullName>
    </submittedName>
</protein>
<dbReference type="AlphaFoldDB" id="A0A498QD82"/>
<gene>
    <name evidence="1" type="ORF">LAUMK13_04477</name>
</gene>
<reference evidence="1 2" key="1">
    <citation type="submission" date="2018-09" db="EMBL/GenBank/DDBJ databases">
        <authorList>
            <person name="Tagini F."/>
        </authorList>
    </citation>
    <scope>NUCLEOTIDE SEQUENCE [LARGE SCALE GENOMIC DNA]</scope>
    <source>
        <strain evidence="1 2">MK13</strain>
    </source>
</reference>
<dbReference type="EMBL" id="UPHQ01000237">
    <property type="protein sequence ID" value="VBA43327.1"/>
    <property type="molecule type" value="Genomic_DNA"/>
</dbReference>
<dbReference type="RefSeq" id="WP_075540814.1">
    <property type="nucleotide sequence ID" value="NZ_UPHQ01000237.1"/>
</dbReference>
<evidence type="ECO:0000313" key="1">
    <source>
        <dbReference type="EMBL" id="VBA43327.1"/>
    </source>
</evidence>
<proteinExistence type="predicted"/>
<dbReference type="Proteomes" id="UP000267289">
    <property type="component" value="Unassembled WGS sequence"/>
</dbReference>
<organism evidence="1 2">
    <name type="scientific">Mycobacterium innocens</name>
    <dbReference type="NCBI Taxonomy" id="2341083"/>
    <lineage>
        <taxon>Bacteria</taxon>
        <taxon>Bacillati</taxon>
        <taxon>Actinomycetota</taxon>
        <taxon>Actinomycetes</taxon>
        <taxon>Mycobacteriales</taxon>
        <taxon>Mycobacteriaceae</taxon>
        <taxon>Mycobacterium</taxon>
    </lineage>
</organism>
<sequence length="154" mass="16346">MRTAVVRVNVDPTGVLTPAQLREGMAALLGLTAEIGADVVENDHGRDVQLLIASDDVHAAKRTAIELCSRAFGAFGTEPAAGAVTFISRGTDDDAHGVLSAFGLAGEITREPGDDGYDVIHVTLREADLERVPESRIHTALEASLNCEVHIHIR</sequence>